<feature type="compositionally biased region" description="Polar residues" evidence="1">
    <location>
        <begin position="59"/>
        <end position="68"/>
    </location>
</feature>
<evidence type="ECO:0000259" key="2">
    <source>
        <dbReference type="SMART" id="SM00027"/>
    </source>
</evidence>
<feature type="region of interest" description="Disordered" evidence="1">
    <location>
        <begin position="691"/>
        <end position="788"/>
    </location>
</feature>
<dbReference type="InterPro" id="IPR011992">
    <property type="entry name" value="EF-hand-dom_pair"/>
</dbReference>
<feature type="compositionally biased region" description="Polar residues" evidence="1">
    <location>
        <begin position="691"/>
        <end position="705"/>
    </location>
</feature>
<feature type="domain" description="EH" evidence="2">
    <location>
        <begin position="792"/>
        <end position="914"/>
    </location>
</feature>
<evidence type="ECO:0000313" key="3">
    <source>
        <dbReference type="EMBL" id="KAJ8069013.1"/>
    </source>
</evidence>
<feature type="compositionally biased region" description="Basic residues" evidence="1">
    <location>
        <begin position="769"/>
        <end position="781"/>
    </location>
</feature>
<accession>A0A9X0AXJ7</accession>
<feature type="compositionally biased region" description="Polar residues" evidence="1">
    <location>
        <begin position="483"/>
        <end position="502"/>
    </location>
</feature>
<feature type="compositionally biased region" description="Polar residues" evidence="1">
    <location>
        <begin position="430"/>
        <end position="440"/>
    </location>
</feature>
<feature type="region of interest" description="Disordered" evidence="1">
    <location>
        <begin position="174"/>
        <end position="281"/>
    </location>
</feature>
<dbReference type="AlphaFoldDB" id="A0A9X0AXJ7"/>
<evidence type="ECO:0000313" key="4">
    <source>
        <dbReference type="Proteomes" id="UP001152300"/>
    </source>
</evidence>
<organism evidence="3 4">
    <name type="scientific">Sclerotinia nivalis</name>
    <dbReference type="NCBI Taxonomy" id="352851"/>
    <lineage>
        <taxon>Eukaryota</taxon>
        <taxon>Fungi</taxon>
        <taxon>Dikarya</taxon>
        <taxon>Ascomycota</taxon>
        <taxon>Pezizomycotina</taxon>
        <taxon>Leotiomycetes</taxon>
        <taxon>Helotiales</taxon>
        <taxon>Sclerotiniaceae</taxon>
        <taxon>Sclerotinia</taxon>
    </lineage>
</organism>
<feature type="compositionally biased region" description="Polar residues" evidence="1">
    <location>
        <begin position="222"/>
        <end position="235"/>
    </location>
</feature>
<feature type="compositionally biased region" description="Low complexity" evidence="1">
    <location>
        <begin position="236"/>
        <end position="261"/>
    </location>
</feature>
<evidence type="ECO:0000256" key="1">
    <source>
        <dbReference type="SAM" id="MobiDB-lite"/>
    </source>
</evidence>
<dbReference type="SMART" id="SM00027">
    <property type="entry name" value="EH"/>
    <property type="match status" value="1"/>
</dbReference>
<sequence>MADPNFDGDAGDTKTAMVTRPVTGTSTAARNTQQSAAFENSTSASASTSTFHSTTSPSPRINHNPSINSLRNIHIGGAGLETGKGVAAAQNAALTGASLAFWNAKEGRSKVRAVPPVSNKGNVQLGEKGLNGKDGALAAAAKVGVVGHTGGGGGRTRSPSKVSVMDEGTGYGQQILGSEKTGESQTTDGGSIGGRSEYQIGHTGLQKRKQRSNGHLLPPFSGSGNSTPEHSANMKSSSAAFMAANLAAKRSRESSPSQSQGMGIGGGIGKQGSPLMSRRQSYAGSIDSLDRRLDVSSIPPTSNLVGMWEQTNRGVKRGGVGGGGESGSDRGNEVVNKQETLRRPASSHAPIPVLKPVGLTRPVSSHAPDVVPVKSAATKPAVQPRNASSQASISEEIKSPTKPAVQPQTVSSHAPELEPKKSAAKASVQPRPSSPQGTISEETKSTSKPAVQPRPVSSHTPGPVTSKPSPKPPAQKPVIHNTRPVSSHGPSPNLSAKSSIQKLSRPVSSHGPPPTRPLAKPSLQSIRPTSPRALESAESLSKSRVQKPSMPPPRRTPGNAPASETQSAKPQVQAPRPLSMHSPILKPADRNEPSLKPPAQPPRRSSSTKTPPKSSKLKPPFEPPIPKQSYNNNDDDDDGSSDDSFVSASSQPKPKSPSFRAKIAQQKRSQSSSISSMNVNSLADAIVAGSLASSRASTPPISSGSLRPPAPPPTRRHKNLHIFHSDNSRTPTPPQNNGSAAGVPIMKTTMRKPKTGKELKEEEGEGEKRKAKKHLVKKHPNKHNEGNRKRWRDGITERERKRYEAVWASNKRLYPYTIDQDGEIVEVDGAVDTVPGVVVRDIWERSRLEEDVLEEVWDLVEGRGYRSRLVANMKAGGRLEKDEFVVGLWLIDQRLKGRKLPGRVGSSVWGSAGAMGGIKIRS</sequence>
<comment type="caution">
    <text evidence="3">The sequence shown here is derived from an EMBL/GenBank/DDBJ whole genome shotgun (WGS) entry which is preliminary data.</text>
</comment>
<dbReference type="EMBL" id="JAPEIS010000002">
    <property type="protein sequence ID" value="KAJ8069013.1"/>
    <property type="molecule type" value="Genomic_DNA"/>
</dbReference>
<feature type="region of interest" description="Disordered" evidence="1">
    <location>
        <begin position="293"/>
        <end position="677"/>
    </location>
</feature>
<keyword evidence="4" id="KW-1185">Reference proteome</keyword>
<feature type="compositionally biased region" description="Low complexity" evidence="1">
    <location>
        <begin position="602"/>
        <end position="618"/>
    </location>
</feature>
<dbReference type="Proteomes" id="UP001152300">
    <property type="component" value="Unassembled WGS sequence"/>
</dbReference>
<reference evidence="3" key="1">
    <citation type="submission" date="2022-11" db="EMBL/GenBank/DDBJ databases">
        <title>Genome Resource of Sclerotinia nivalis Strain SnTB1, a Plant Pathogen Isolated from American Ginseng.</title>
        <authorList>
            <person name="Fan S."/>
        </authorList>
    </citation>
    <scope>NUCLEOTIDE SEQUENCE</scope>
    <source>
        <strain evidence="3">SnTB1</strain>
    </source>
</reference>
<protein>
    <recommendedName>
        <fullName evidence="2">EH domain-containing protein</fullName>
    </recommendedName>
</protein>
<feature type="region of interest" description="Disordered" evidence="1">
    <location>
        <begin position="1"/>
        <end position="68"/>
    </location>
</feature>
<feature type="compositionally biased region" description="Polar residues" evidence="1">
    <location>
        <begin position="22"/>
        <end position="34"/>
    </location>
</feature>
<feature type="compositionally biased region" description="Gly residues" evidence="1">
    <location>
        <begin position="317"/>
        <end position="326"/>
    </location>
</feature>
<dbReference type="OrthoDB" id="10045710at2759"/>
<dbReference type="SUPFAM" id="SSF47473">
    <property type="entry name" value="EF-hand"/>
    <property type="match status" value="1"/>
</dbReference>
<feature type="compositionally biased region" description="Low complexity" evidence="1">
    <location>
        <begin position="35"/>
        <end position="58"/>
    </location>
</feature>
<dbReference type="InterPro" id="IPR000261">
    <property type="entry name" value="EH_dom"/>
</dbReference>
<feature type="compositionally biased region" description="Low complexity" evidence="1">
    <location>
        <begin position="642"/>
        <end position="676"/>
    </location>
</feature>
<proteinExistence type="predicted"/>
<dbReference type="Gene3D" id="1.10.238.10">
    <property type="entry name" value="EF-hand"/>
    <property type="match status" value="1"/>
</dbReference>
<gene>
    <name evidence="3" type="ORF">OCU04_002689</name>
</gene>
<name>A0A9X0AXJ7_9HELO</name>